<dbReference type="PANTHER" id="PTHR18934:SF221">
    <property type="entry name" value="ATP-DEPENDENT RNA HELICASE DHX34-RELATED"/>
    <property type="match status" value="1"/>
</dbReference>
<dbReference type="OrthoDB" id="10253254at2759"/>
<dbReference type="FunFam" id="3.40.50.300:FF:001922">
    <property type="entry name" value="DEAH (Asp-Glu-Ala-His) box polypeptide 29"/>
    <property type="match status" value="1"/>
</dbReference>
<dbReference type="STRING" id="246409.I1C1N5"/>
<name>I1C1N5_RHIO9</name>
<keyword evidence="2" id="KW-0347">Helicase</keyword>
<dbReference type="InterPro" id="IPR027417">
    <property type="entry name" value="P-loop_NTPase"/>
</dbReference>
<dbReference type="PROSITE" id="PS51192">
    <property type="entry name" value="HELICASE_ATP_BIND_1"/>
    <property type="match status" value="1"/>
</dbReference>
<keyword evidence="5" id="KW-1185">Reference proteome</keyword>
<keyword evidence="2" id="KW-0547">Nucleotide-binding</keyword>
<sequence length="171" mass="19695">MKAGFDKIACTQPRRIACSSLARRVSYETLNEYGSKVAYQVRFEGTKTNRTRVLFLTEGLLLRQYALDNTLSMYDVIVVDEVHERHMMGDFLLSLLKKTLSIRKDLYVVLMSATINAELFAQYYDAPTLIIPGKMYSVKIHYWPQGDEDPHLVNEAAYRKRQADVVKVYTA</sequence>
<dbReference type="AlphaFoldDB" id="I1C1N5"/>
<organism evidence="4 5">
    <name type="scientific">Rhizopus delemar (strain RA 99-880 / ATCC MYA-4621 / FGSC 9543 / NRRL 43880)</name>
    <name type="common">Mucormycosis agent</name>
    <name type="synonym">Rhizopus arrhizus var. delemar</name>
    <dbReference type="NCBI Taxonomy" id="246409"/>
    <lineage>
        <taxon>Eukaryota</taxon>
        <taxon>Fungi</taxon>
        <taxon>Fungi incertae sedis</taxon>
        <taxon>Mucoromycota</taxon>
        <taxon>Mucoromycotina</taxon>
        <taxon>Mucoromycetes</taxon>
        <taxon>Mucorales</taxon>
        <taxon>Mucorineae</taxon>
        <taxon>Rhizopodaceae</taxon>
        <taxon>Rhizopus</taxon>
    </lineage>
</organism>
<protein>
    <recommendedName>
        <fullName evidence="3">Helicase ATP-binding domain-containing protein</fullName>
    </recommendedName>
</protein>
<keyword evidence="2" id="KW-0067">ATP-binding</keyword>
<gene>
    <name evidence="4" type="ORF">RO3G_07070</name>
</gene>
<accession>I1C1N5</accession>
<dbReference type="GO" id="GO:0016787">
    <property type="term" value="F:hydrolase activity"/>
    <property type="evidence" value="ECO:0007669"/>
    <property type="project" value="UniProtKB-KW"/>
</dbReference>
<dbReference type="GO" id="GO:0004386">
    <property type="term" value="F:helicase activity"/>
    <property type="evidence" value="ECO:0007669"/>
    <property type="project" value="UniProtKB-KW"/>
</dbReference>
<evidence type="ECO:0000256" key="1">
    <source>
        <dbReference type="ARBA" id="ARBA00022801"/>
    </source>
</evidence>
<dbReference type="EMBL" id="CH476736">
    <property type="protein sequence ID" value="EIE82365.1"/>
    <property type="molecule type" value="Genomic_DNA"/>
</dbReference>
<dbReference type="RefSeq" id="XP_067517761.1">
    <property type="nucleotide sequence ID" value="XM_067661660.1"/>
</dbReference>
<dbReference type="GeneID" id="93614041"/>
<dbReference type="Gene3D" id="3.40.50.300">
    <property type="entry name" value="P-loop containing nucleotide triphosphate hydrolases"/>
    <property type="match status" value="1"/>
</dbReference>
<dbReference type="InterPro" id="IPR014001">
    <property type="entry name" value="Helicase_ATP-bd"/>
</dbReference>
<evidence type="ECO:0000259" key="3">
    <source>
        <dbReference type="PROSITE" id="PS51192"/>
    </source>
</evidence>
<dbReference type="SUPFAM" id="SSF52540">
    <property type="entry name" value="P-loop containing nucleoside triphosphate hydrolases"/>
    <property type="match status" value="1"/>
</dbReference>
<proteinExistence type="predicted"/>
<keyword evidence="1" id="KW-0378">Hydrolase</keyword>
<dbReference type="OMA" id="VWKEKQT"/>
<reference evidence="4 5" key="1">
    <citation type="journal article" date="2009" name="PLoS Genet.">
        <title>Genomic analysis of the basal lineage fungus Rhizopus oryzae reveals a whole-genome duplication.</title>
        <authorList>
            <person name="Ma L.-J."/>
            <person name="Ibrahim A.S."/>
            <person name="Skory C."/>
            <person name="Grabherr M.G."/>
            <person name="Burger G."/>
            <person name="Butler M."/>
            <person name="Elias M."/>
            <person name="Idnurm A."/>
            <person name="Lang B.F."/>
            <person name="Sone T."/>
            <person name="Abe A."/>
            <person name="Calvo S.E."/>
            <person name="Corrochano L.M."/>
            <person name="Engels R."/>
            <person name="Fu J."/>
            <person name="Hansberg W."/>
            <person name="Kim J.-M."/>
            <person name="Kodira C.D."/>
            <person name="Koehrsen M.J."/>
            <person name="Liu B."/>
            <person name="Miranda-Saavedra D."/>
            <person name="O'Leary S."/>
            <person name="Ortiz-Castellanos L."/>
            <person name="Poulter R."/>
            <person name="Rodriguez-Romero J."/>
            <person name="Ruiz-Herrera J."/>
            <person name="Shen Y.-Q."/>
            <person name="Zeng Q."/>
            <person name="Galagan J."/>
            <person name="Birren B.W."/>
            <person name="Cuomo C.A."/>
            <person name="Wickes B.L."/>
        </authorList>
    </citation>
    <scope>NUCLEOTIDE SEQUENCE [LARGE SCALE GENOMIC DNA]</scope>
    <source>
        <strain evidence="5">RA 99-880 / ATCC MYA-4621 / FGSC 9543 / NRRL 43880</strain>
    </source>
</reference>
<dbReference type="InParanoid" id="I1C1N5"/>
<evidence type="ECO:0000313" key="5">
    <source>
        <dbReference type="Proteomes" id="UP000009138"/>
    </source>
</evidence>
<dbReference type="eggNOG" id="KOG0922">
    <property type="taxonomic scope" value="Eukaryota"/>
</dbReference>
<dbReference type="Proteomes" id="UP000009138">
    <property type="component" value="Unassembled WGS sequence"/>
</dbReference>
<evidence type="ECO:0000256" key="2">
    <source>
        <dbReference type="ARBA" id="ARBA00022806"/>
    </source>
</evidence>
<feature type="domain" description="Helicase ATP-binding" evidence="3">
    <location>
        <begin position="1"/>
        <end position="133"/>
    </location>
</feature>
<dbReference type="PANTHER" id="PTHR18934">
    <property type="entry name" value="ATP-DEPENDENT RNA HELICASE"/>
    <property type="match status" value="1"/>
</dbReference>
<dbReference type="GO" id="GO:0003723">
    <property type="term" value="F:RNA binding"/>
    <property type="evidence" value="ECO:0007669"/>
    <property type="project" value="TreeGrafter"/>
</dbReference>
<evidence type="ECO:0000313" key="4">
    <source>
        <dbReference type="EMBL" id="EIE82365.1"/>
    </source>
</evidence>
<dbReference type="VEuPathDB" id="FungiDB:RO3G_07070"/>